<evidence type="ECO:0000259" key="1">
    <source>
        <dbReference type="PROSITE" id="PS50181"/>
    </source>
</evidence>
<feature type="domain" description="F-box" evidence="1">
    <location>
        <begin position="22"/>
        <end position="71"/>
    </location>
</feature>
<reference evidence="2" key="1">
    <citation type="journal article" date="2014" name="Nat. Commun.">
        <title>The emerging biofuel crop Camelina sativa retains a highly undifferentiated hexaploid genome structure.</title>
        <authorList>
            <person name="Kagale S."/>
            <person name="Koh C."/>
            <person name="Nixon J."/>
            <person name="Bollina V."/>
            <person name="Clarke W.E."/>
            <person name="Tuteja R."/>
            <person name="Spillane C."/>
            <person name="Robinson S.J."/>
            <person name="Links M.G."/>
            <person name="Clarke C."/>
            <person name="Higgins E.E."/>
            <person name="Huebert T."/>
            <person name="Sharpe A.G."/>
            <person name="Parkin I.A."/>
        </authorList>
    </citation>
    <scope>NUCLEOTIDE SEQUENCE [LARGE SCALE GENOMIC DNA]</scope>
    <source>
        <strain evidence="2">cv. DH55</strain>
    </source>
</reference>
<dbReference type="PANTHER" id="PTHR31111:SF37">
    <property type="entry name" value="F-BOX ONLY PROTEIN 8"/>
    <property type="match status" value="1"/>
</dbReference>
<dbReference type="PANTHER" id="PTHR31111">
    <property type="entry name" value="BNAA05G37150D PROTEIN-RELATED"/>
    <property type="match status" value="1"/>
</dbReference>
<keyword evidence="2" id="KW-1185">Reference proteome</keyword>
<dbReference type="GeneID" id="104757011"/>
<accession>A0ABM0WYI8</accession>
<dbReference type="InterPro" id="IPR013187">
    <property type="entry name" value="F-box-assoc_dom_typ3"/>
</dbReference>
<proteinExistence type="predicted"/>
<dbReference type="SMART" id="SM00256">
    <property type="entry name" value="FBOX"/>
    <property type="match status" value="1"/>
</dbReference>
<dbReference type="Gene3D" id="1.20.1280.50">
    <property type="match status" value="1"/>
</dbReference>
<dbReference type="Proteomes" id="UP000694864">
    <property type="component" value="Chromosome 2"/>
</dbReference>
<protein>
    <submittedName>
        <fullName evidence="3">F-box protein At5g62660</fullName>
    </submittedName>
</protein>
<dbReference type="InterPro" id="IPR017451">
    <property type="entry name" value="F-box-assoc_interact_dom"/>
</dbReference>
<dbReference type="CDD" id="cd22157">
    <property type="entry name" value="F-box_AtFBW1-like"/>
    <property type="match status" value="1"/>
</dbReference>
<evidence type="ECO:0000313" key="3">
    <source>
        <dbReference type="RefSeq" id="XP_010478006.1"/>
    </source>
</evidence>
<dbReference type="InterPro" id="IPR001810">
    <property type="entry name" value="F-box_dom"/>
</dbReference>
<dbReference type="SUPFAM" id="SSF81383">
    <property type="entry name" value="F-box domain"/>
    <property type="match status" value="1"/>
</dbReference>
<reference evidence="3" key="2">
    <citation type="submission" date="2025-08" db="UniProtKB">
        <authorList>
            <consortium name="RefSeq"/>
        </authorList>
    </citation>
    <scope>IDENTIFICATION</scope>
    <source>
        <tissue evidence="3">Leaf</tissue>
    </source>
</reference>
<dbReference type="PROSITE" id="PS50181">
    <property type="entry name" value="FBOX"/>
    <property type="match status" value="1"/>
</dbReference>
<dbReference type="RefSeq" id="XP_010478006.1">
    <property type="nucleotide sequence ID" value="XM_010479704.1"/>
</dbReference>
<sequence length="366" mass="41745">MRSSKVMMILRRGRKRRRSGVNWVAPEIPLDLLVEVLTRLPAKSLMRFKCVSKQWSSLIRSRYFNNRYLTVATPPRPPHLYIGFVDQDDGESVLLSFLSSSSSSGSAESFDQDLTMIGVGGTEMVALRGLILYTVCAKACIYNPTTRQSVTLPAVKYDNMFMFAEEGLTKDIRYVLGYDPVLDQYKVVCTVVIYSDDSESLTSEHWVFVLEARGFWKRIQFDRHHKPTIFGPCINGVIYYMASTDIYDHIVFSFDVRSEEFNMIQVPDVLHNFGGSLNFIEYGGKPAISNTADFKEKGLLDLWILEDAAGKWSRKPRGLQPCQMHFVDDIDYIYVEGATQIGEVILAPKPMSSPYYFSIMICKRMI</sequence>
<gene>
    <name evidence="3" type="primary">LOC104757011</name>
</gene>
<evidence type="ECO:0000313" key="2">
    <source>
        <dbReference type="Proteomes" id="UP000694864"/>
    </source>
</evidence>
<dbReference type="Pfam" id="PF08268">
    <property type="entry name" value="FBA_3"/>
    <property type="match status" value="1"/>
</dbReference>
<name>A0ABM0WYI8_CAMSA</name>
<dbReference type="NCBIfam" id="TIGR01640">
    <property type="entry name" value="F_box_assoc_1"/>
    <property type="match status" value="1"/>
</dbReference>
<dbReference type="InterPro" id="IPR036047">
    <property type="entry name" value="F-box-like_dom_sf"/>
</dbReference>
<organism evidence="2 3">
    <name type="scientific">Camelina sativa</name>
    <name type="common">False flax</name>
    <name type="synonym">Myagrum sativum</name>
    <dbReference type="NCBI Taxonomy" id="90675"/>
    <lineage>
        <taxon>Eukaryota</taxon>
        <taxon>Viridiplantae</taxon>
        <taxon>Streptophyta</taxon>
        <taxon>Embryophyta</taxon>
        <taxon>Tracheophyta</taxon>
        <taxon>Spermatophyta</taxon>
        <taxon>Magnoliopsida</taxon>
        <taxon>eudicotyledons</taxon>
        <taxon>Gunneridae</taxon>
        <taxon>Pentapetalae</taxon>
        <taxon>rosids</taxon>
        <taxon>malvids</taxon>
        <taxon>Brassicales</taxon>
        <taxon>Brassicaceae</taxon>
        <taxon>Camelineae</taxon>
        <taxon>Camelina</taxon>
    </lineage>
</organism>
<dbReference type="Pfam" id="PF00646">
    <property type="entry name" value="F-box"/>
    <property type="match status" value="1"/>
</dbReference>